<dbReference type="AlphaFoldDB" id="A0A248LHM5"/>
<feature type="region of interest" description="Disordered" evidence="1">
    <location>
        <begin position="38"/>
        <end position="57"/>
    </location>
</feature>
<protein>
    <submittedName>
        <fullName evidence="2">Uncharacterized protein</fullName>
    </submittedName>
</protein>
<name>A0A248LHM5_9NEIS</name>
<evidence type="ECO:0000256" key="1">
    <source>
        <dbReference type="SAM" id="MobiDB-lite"/>
    </source>
</evidence>
<dbReference type="EMBL" id="CP022115">
    <property type="protein sequence ID" value="ASJ24025.1"/>
    <property type="molecule type" value="Genomic_DNA"/>
</dbReference>
<proteinExistence type="predicted"/>
<reference evidence="3" key="1">
    <citation type="submission" date="2017-06" db="EMBL/GenBank/DDBJ databases">
        <title>Whole genome sequence of Laribacter hongkongensis LHGZ1.</title>
        <authorList>
            <person name="Chen D."/>
            <person name="Wu H."/>
            <person name="Chen J."/>
        </authorList>
    </citation>
    <scope>NUCLEOTIDE SEQUENCE [LARGE SCALE GENOMIC DNA]</scope>
    <source>
        <strain evidence="3">LHGZ1</strain>
    </source>
</reference>
<feature type="compositionally biased region" description="Basic and acidic residues" evidence="1">
    <location>
        <begin position="41"/>
        <end position="50"/>
    </location>
</feature>
<evidence type="ECO:0000313" key="2">
    <source>
        <dbReference type="EMBL" id="ASJ24025.1"/>
    </source>
</evidence>
<organism evidence="2 3">
    <name type="scientific">Laribacter hongkongensis</name>
    <dbReference type="NCBI Taxonomy" id="168471"/>
    <lineage>
        <taxon>Bacteria</taxon>
        <taxon>Pseudomonadati</taxon>
        <taxon>Pseudomonadota</taxon>
        <taxon>Betaproteobacteria</taxon>
        <taxon>Neisseriales</taxon>
        <taxon>Aquaspirillaceae</taxon>
        <taxon>Laribacter</taxon>
    </lineage>
</organism>
<accession>A0A248LHM5</accession>
<sequence>MLTIYSNKEQITEFKSQKRIKNDCLGCARLTAAVADTHGTGNEKRRERMVHGVGSRRSVPSLQRTAKVLILLTNHANFKVSELPVRQ</sequence>
<evidence type="ECO:0000313" key="3">
    <source>
        <dbReference type="Proteomes" id="UP000197424"/>
    </source>
</evidence>
<dbReference type="Proteomes" id="UP000197424">
    <property type="component" value="Chromosome"/>
</dbReference>
<gene>
    <name evidence="2" type="ORF">LHGZ1_1194</name>
</gene>